<keyword evidence="10" id="KW-0968">Cytoplasmic vesicle</keyword>
<gene>
    <name evidence="11" type="ORF">TVAG_182190</name>
</gene>
<name>A2D8V7_TRIV3</name>
<comment type="similarity">
    <text evidence="3">Belongs to the COPE family.</text>
</comment>
<keyword evidence="8" id="KW-0333">Golgi apparatus</keyword>
<dbReference type="GO" id="GO:0006890">
    <property type="term" value="P:retrograde vesicle-mediated transport, Golgi to endoplasmic reticulum"/>
    <property type="evidence" value="ECO:0007669"/>
    <property type="project" value="InterPro"/>
</dbReference>
<keyword evidence="5" id="KW-0963">Cytoplasm</keyword>
<dbReference type="STRING" id="5722.A2D8V7"/>
<keyword evidence="12" id="KW-1185">Reference proteome</keyword>
<organism evidence="11 12">
    <name type="scientific">Trichomonas vaginalis (strain ATCC PRA-98 / G3)</name>
    <dbReference type="NCBI Taxonomy" id="412133"/>
    <lineage>
        <taxon>Eukaryota</taxon>
        <taxon>Metamonada</taxon>
        <taxon>Parabasalia</taxon>
        <taxon>Trichomonadida</taxon>
        <taxon>Trichomonadidae</taxon>
        <taxon>Trichomonas</taxon>
    </lineage>
</organism>
<dbReference type="Gene3D" id="1.25.40.10">
    <property type="entry name" value="Tetratricopeptide repeat domain"/>
    <property type="match status" value="1"/>
</dbReference>
<dbReference type="GO" id="GO:0006891">
    <property type="term" value="P:intra-Golgi vesicle-mediated transport"/>
    <property type="evidence" value="ECO:0000318"/>
    <property type="project" value="GO_Central"/>
</dbReference>
<reference evidence="11" key="2">
    <citation type="journal article" date="2007" name="Science">
        <title>Draft genome sequence of the sexually transmitted pathogen Trichomonas vaginalis.</title>
        <authorList>
            <person name="Carlton J.M."/>
            <person name="Hirt R.P."/>
            <person name="Silva J.C."/>
            <person name="Delcher A.L."/>
            <person name="Schatz M."/>
            <person name="Zhao Q."/>
            <person name="Wortman J.R."/>
            <person name="Bidwell S.L."/>
            <person name="Alsmark U.C.M."/>
            <person name="Besteiro S."/>
            <person name="Sicheritz-Ponten T."/>
            <person name="Noel C.J."/>
            <person name="Dacks J.B."/>
            <person name="Foster P.G."/>
            <person name="Simillion C."/>
            <person name="Van de Peer Y."/>
            <person name="Miranda-Saavedra D."/>
            <person name="Barton G.J."/>
            <person name="Westrop G.D."/>
            <person name="Mueller S."/>
            <person name="Dessi D."/>
            <person name="Fiori P.L."/>
            <person name="Ren Q."/>
            <person name="Paulsen I."/>
            <person name="Zhang H."/>
            <person name="Bastida-Corcuera F.D."/>
            <person name="Simoes-Barbosa A."/>
            <person name="Brown M.T."/>
            <person name="Hayes R.D."/>
            <person name="Mukherjee M."/>
            <person name="Okumura C.Y."/>
            <person name="Schneider R."/>
            <person name="Smith A.J."/>
            <person name="Vanacova S."/>
            <person name="Villalvazo M."/>
            <person name="Haas B.J."/>
            <person name="Pertea M."/>
            <person name="Feldblyum T.V."/>
            <person name="Utterback T.R."/>
            <person name="Shu C.L."/>
            <person name="Osoegawa K."/>
            <person name="de Jong P.J."/>
            <person name="Hrdy I."/>
            <person name="Horvathova L."/>
            <person name="Zubacova Z."/>
            <person name="Dolezal P."/>
            <person name="Malik S.B."/>
            <person name="Logsdon J.M. Jr."/>
            <person name="Henze K."/>
            <person name="Gupta A."/>
            <person name="Wang C.C."/>
            <person name="Dunne R.L."/>
            <person name="Upcroft J.A."/>
            <person name="Upcroft P."/>
            <person name="White O."/>
            <person name="Salzberg S.L."/>
            <person name="Tang P."/>
            <person name="Chiu C.-H."/>
            <person name="Lee Y.-S."/>
            <person name="Embley T.M."/>
            <person name="Coombs G.H."/>
            <person name="Mottram J.C."/>
            <person name="Tachezy J."/>
            <person name="Fraser-Liggett C.M."/>
            <person name="Johnson P.J."/>
        </authorList>
    </citation>
    <scope>NUCLEOTIDE SEQUENCE [LARGE SCALE GENOMIC DNA]</scope>
    <source>
        <strain evidence="11">G3</strain>
    </source>
</reference>
<protein>
    <submittedName>
        <fullName evidence="11">Coatomer epsilon subunit family protein</fullName>
    </submittedName>
</protein>
<accession>A2D8V7</accession>
<dbReference type="PANTHER" id="PTHR10805:SF0">
    <property type="entry name" value="COATOMER SUBUNIT EPSILON"/>
    <property type="match status" value="1"/>
</dbReference>
<evidence type="ECO:0000256" key="3">
    <source>
        <dbReference type="ARBA" id="ARBA00008827"/>
    </source>
</evidence>
<dbReference type="GO" id="GO:0000139">
    <property type="term" value="C:Golgi membrane"/>
    <property type="evidence" value="ECO:0007669"/>
    <property type="project" value="UniProtKB-SubCell"/>
</dbReference>
<dbReference type="RefSeq" id="XP_001583969.1">
    <property type="nucleotide sequence ID" value="XM_001583919.1"/>
</dbReference>
<dbReference type="VEuPathDB" id="TrichDB:TVAG_182190"/>
<dbReference type="EMBL" id="DS113180">
    <property type="protein sequence ID" value="EAY22983.1"/>
    <property type="molecule type" value="Genomic_DNA"/>
</dbReference>
<evidence type="ECO:0000256" key="6">
    <source>
        <dbReference type="ARBA" id="ARBA00022892"/>
    </source>
</evidence>
<dbReference type="GO" id="GO:0006888">
    <property type="term" value="P:endoplasmic reticulum to Golgi vesicle-mediated transport"/>
    <property type="evidence" value="ECO:0000318"/>
    <property type="project" value="GO_Central"/>
</dbReference>
<dbReference type="GO" id="GO:0030126">
    <property type="term" value="C:COPI vesicle coat"/>
    <property type="evidence" value="ECO:0000318"/>
    <property type="project" value="GO_Central"/>
</dbReference>
<dbReference type="AlphaFoldDB" id="A2D8V7"/>
<dbReference type="Pfam" id="PF04733">
    <property type="entry name" value="Coatomer_E"/>
    <property type="match status" value="1"/>
</dbReference>
<evidence type="ECO:0000256" key="4">
    <source>
        <dbReference type="ARBA" id="ARBA00022448"/>
    </source>
</evidence>
<keyword evidence="9" id="KW-0472">Membrane</keyword>
<dbReference type="GO" id="GO:0005198">
    <property type="term" value="F:structural molecule activity"/>
    <property type="evidence" value="ECO:0007669"/>
    <property type="project" value="InterPro"/>
</dbReference>
<keyword evidence="7" id="KW-0653">Protein transport</keyword>
<dbReference type="PANTHER" id="PTHR10805">
    <property type="entry name" value="COATOMER SUBUNIT EPSILON"/>
    <property type="match status" value="1"/>
</dbReference>
<evidence type="ECO:0000256" key="2">
    <source>
        <dbReference type="ARBA" id="ARBA00004347"/>
    </source>
</evidence>
<sequence>MEELADYYYLGFYQKVATDGSKPEIPEEGQFMVYRSNLALGKVDYVINQTRRGDSPMAKGINILANVMKMEDNDTKVKYITDNFDIQAKNGSQYYTICIAICYLLCNKPGDALELIHDLKHPEAGMIRIQALLALDRPELASEEIPNISNKALSDIAQGVVAIRTQENLNKAINDLLDQHDRYSQLVSPLLDSLIATCRFLLNEKELAIGDLAQDVNQFPNDPNVIINDFVLSIPSADAKQISDKVALVNSTKCQYSSNIAQMLEQFDQKAAEIAE</sequence>
<evidence type="ECO:0000256" key="5">
    <source>
        <dbReference type="ARBA" id="ARBA00022490"/>
    </source>
</evidence>
<comment type="subcellular location">
    <subcellularLocation>
        <location evidence="2">Cytoplasmic vesicle</location>
        <location evidence="2">COPI-coated vesicle membrane</location>
        <topology evidence="2">Peripheral membrane protein</topology>
        <orientation evidence="2">Cytoplasmic side</orientation>
    </subcellularLocation>
    <subcellularLocation>
        <location evidence="1">Golgi apparatus membrane</location>
        <topology evidence="1">Peripheral membrane protein</topology>
        <orientation evidence="1">Cytoplasmic side</orientation>
    </subcellularLocation>
</comment>
<evidence type="ECO:0000313" key="11">
    <source>
        <dbReference type="EMBL" id="EAY22983.1"/>
    </source>
</evidence>
<proteinExistence type="inferred from homology"/>
<dbReference type="InParanoid" id="A2D8V7"/>
<dbReference type="SMR" id="A2D8V7"/>
<evidence type="ECO:0000256" key="7">
    <source>
        <dbReference type="ARBA" id="ARBA00022927"/>
    </source>
</evidence>
<reference evidence="11" key="1">
    <citation type="submission" date="2006-10" db="EMBL/GenBank/DDBJ databases">
        <authorList>
            <person name="Amadeo P."/>
            <person name="Zhao Q."/>
            <person name="Wortman J."/>
            <person name="Fraser-Liggett C."/>
            <person name="Carlton J."/>
        </authorList>
    </citation>
    <scope>NUCLEOTIDE SEQUENCE</scope>
    <source>
        <strain evidence="11">G3</strain>
    </source>
</reference>
<evidence type="ECO:0000256" key="10">
    <source>
        <dbReference type="ARBA" id="ARBA00023329"/>
    </source>
</evidence>
<keyword evidence="4" id="KW-0813">Transport</keyword>
<evidence type="ECO:0000256" key="1">
    <source>
        <dbReference type="ARBA" id="ARBA00004255"/>
    </source>
</evidence>
<dbReference type="InterPro" id="IPR006822">
    <property type="entry name" value="Coatomer_esu"/>
</dbReference>
<dbReference type="GO" id="GO:0015031">
    <property type="term" value="P:protein transport"/>
    <property type="evidence" value="ECO:0007669"/>
    <property type="project" value="UniProtKB-KW"/>
</dbReference>
<keyword evidence="6" id="KW-0931">ER-Golgi transport</keyword>
<dbReference type="VEuPathDB" id="TrichDB:TVAGG3_0528450"/>
<dbReference type="KEGG" id="tva:5468538"/>
<dbReference type="Proteomes" id="UP000001542">
    <property type="component" value="Unassembled WGS sequence"/>
</dbReference>
<dbReference type="OrthoDB" id="310217at2759"/>
<evidence type="ECO:0000313" key="12">
    <source>
        <dbReference type="Proteomes" id="UP000001542"/>
    </source>
</evidence>
<dbReference type="InterPro" id="IPR011990">
    <property type="entry name" value="TPR-like_helical_dom_sf"/>
</dbReference>
<evidence type="ECO:0000256" key="8">
    <source>
        <dbReference type="ARBA" id="ARBA00023034"/>
    </source>
</evidence>
<dbReference type="FunFam" id="1.25.40.10:FF:002677">
    <property type="entry name" value="Coatomer epsilon subunit family protein"/>
    <property type="match status" value="1"/>
</dbReference>
<evidence type="ECO:0000256" key="9">
    <source>
        <dbReference type="ARBA" id="ARBA00023136"/>
    </source>
</evidence>